<dbReference type="GO" id="GO:0000932">
    <property type="term" value="C:P-body"/>
    <property type="evidence" value="ECO:0007669"/>
    <property type="project" value="TreeGrafter"/>
</dbReference>
<comment type="subcellular location">
    <subcellularLocation>
        <location evidence="1">Cytoplasm</location>
    </subcellularLocation>
</comment>
<evidence type="ECO:0000259" key="6">
    <source>
        <dbReference type="Pfam" id="PF16741"/>
    </source>
</evidence>
<evidence type="ECO:0000313" key="9">
    <source>
        <dbReference type="WBParaSite" id="TASK_0000060801-mRNA-1"/>
    </source>
</evidence>
<dbReference type="Gene3D" id="2.30.29.30">
    <property type="entry name" value="Pleckstrin-homology domain (PH domain)/Phosphotyrosine-binding domain (PTB)"/>
    <property type="match status" value="1"/>
</dbReference>
<evidence type="ECO:0000256" key="5">
    <source>
        <dbReference type="ARBA" id="ARBA00023161"/>
    </source>
</evidence>
<proteinExistence type="inferred from homology"/>
<protein>
    <submittedName>
        <fullName evidence="9">mRNA_decap_C domain-containing protein</fullName>
    </submittedName>
</protein>
<reference evidence="7 8" key="2">
    <citation type="submission" date="2018-11" db="EMBL/GenBank/DDBJ databases">
        <authorList>
            <consortium name="Pathogen Informatics"/>
        </authorList>
    </citation>
    <scope>NUCLEOTIDE SEQUENCE [LARGE SCALE GENOMIC DNA]</scope>
</reference>
<dbReference type="GO" id="GO:0000290">
    <property type="term" value="P:deadenylation-dependent decapping of nuclear-transcribed mRNA"/>
    <property type="evidence" value="ECO:0007669"/>
    <property type="project" value="InterPro"/>
</dbReference>
<dbReference type="GO" id="GO:0003729">
    <property type="term" value="F:mRNA binding"/>
    <property type="evidence" value="ECO:0007669"/>
    <property type="project" value="TreeGrafter"/>
</dbReference>
<evidence type="ECO:0000313" key="8">
    <source>
        <dbReference type="Proteomes" id="UP000282613"/>
    </source>
</evidence>
<dbReference type="CDD" id="cd09804">
    <property type="entry name" value="Dcp1"/>
    <property type="match status" value="1"/>
</dbReference>
<comment type="similarity">
    <text evidence="2">Belongs to the DCP1 family.</text>
</comment>
<dbReference type="InterPro" id="IPR031953">
    <property type="entry name" value="mRNA_decap_C"/>
</dbReference>
<reference evidence="9" key="1">
    <citation type="submission" date="2017-02" db="UniProtKB">
        <authorList>
            <consortium name="WormBaseParasite"/>
        </authorList>
    </citation>
    <scope>IDENTIFICATION</scope>
</reference>
<evidence type="ECO:0000256" key="2">
    <source>
        <dbReference type="ARBA" id="ARBA00008778"/>
    </source>
</evidence>
<dbReference type="Pfam" id="PF06058">
    <property type="entry name" value="DCP1"/>
    <property type="match status" value="1"/>
</dbReference>
<dbReference type="EMBL" id="UYRS01000085">
    <property type="protein sequence ID" value="VDK21351.1"/>
    <property type="molecule type" value="Genomic_DNA"/>
</dbReference>
<keyword evidence="4" id="KW-0507">mRNA processing</keyword>
<dbReference type="AlphaFoldDB" id="A0A0R3VTM9"/>
<feature type="domain" description="mRNA-decapping enzyme C-terminal" evidence="6">
    <location>
        <begin position="296"/>
        <end position="331"/>
    </location>
</feature>
<keyword evidence="3" id="KW-0963">Cytoplasm</keyword>
<dbReference type="GO" id="GO:0000184">
    <property type="term" value="P:nuclear-transcribed mRNA catabolic process, nonsense-mediated decay"/>
    <property type="evidence" value="ECO:0007669"/>
    <property type="project" value="UniProtKB-KW"/>
</dbReference>
<dbReference type="Pfam" id="PF16741">
    <property type="entry name" value="mRNA_decap_C"/>
    <property type="match status" value="1"/>
</dbReference>
<dbReference type="GO" id="GO:0006397">
    <property type="term" value="P:mRNA processing"/>
    <property type="evidence" value="ECO:0007669"/>
    <property type="project" value="UniProtKB-KW"/>
</dbReference>
<gene>
    <name evidence="7" type="ORF">TASK_LOCUS609</name>
</gene>
<dbReference type="GO" id="GO:0031087">
    <property type="term" value="P:deadenylation-independent decapping of nuclear-transcribed mRNA"/>
    <property type="evidence" value="ECO:0007669"/>
    <property type="project" value="TreeGrafter"/>
</dbReference>
<accession>A0A0R3VTM9</accession>
<evidence type="ECO:0000256" key="4">
    <source>
        <dbReference type="ARBA" id="ARBA00022664"/>
    </source>
</evidence>
<name>A0A0R3VTM9_TAEAS</name>
<evidence type="ECO:0000313" key="7">
    <source>
        <dbReference type="EMBL" id="VDK21351.1"/>
    </source>
</evidence>
<organism evidence="9">
    <name type="scientific">Taenia asiatica</name>
    <name type="common">Asian tapeworm</name>
    <dbReference type="NCBI Taxonomy" id="60517"/>
    <lineage>
        <taxon>Eukaryota</taxon>
        <taxon>Metazoa</taxon>
        <taxon>Spiralia</taxon>
        <taxon>Lophotrochozoa</taxon>
        <taxon>Platyhelminthes</taxon>
        <taxon>Cestoda</taxon>
        <taxon>Eucestoda</taxon>
        <taxon>Cyclophyllidea</taxon>
        <taxon>Taeniidae</taxon>
        <taxon>Taenia</taxon>
    </lineage>
</organism>
<dbReference type="Proteomes" id="UP000282613">
    <property type="component" value="Unassembled WGS sequence"/>
</dbReference>
<dbReference type="OrthoDB" id="440673at2759"/>
<evidence type="ECO:0000256" key="3">
    <source>
        <dbReference type="ARBA" id="ARBA00022490"/>
    </source>
</evidence>
<dbReference type="Gene3D" id="6.10.140.2030">
    <property type="match status" value="1"/>
</dbReference>
<evidence type="ECO:0000256" key="1">
    <source>
        <dbReference type="ARBA" id="ARBA00004496"/>
    </source>
</evidence>
<dbReference type="STRING" id="60517.A0A0R3VTM9"/>
<dbReference type="InterPro" id="IPR011993">
    <property type="entry name" value="PH-like_dom_sf"/>
</dbReference>
<dbReference type="GO" id="GO:0008047">
    <property type="term" value="F:enzyme activator activity"/>
    <property type="evidence" value="ECO:0007669"/>
    <property type="project" value="InterPro"/>
</dbReference>
<keyword evidence="8" id="KW-1185">Reference proteome</keyword>
<keyword evidence="5" id="KW-0866">Nonsense-mediated mRNA decay</keyword>
<dbReference type="WBParaSite" id="TASK_0000060801-mRNA-1">
    <property type="protein sequence ID" value="TASK_0000060801-mRNA-1"/>
    <property type="gene ID" value="TASK_0000060801"/>
</dbReference>
<dbReference type="PANTHER" id="PTHR16290:SF0">
    <property type="entry name" value="DECAPPING PROTEIN 1, ISOFORM A"/>
    <property type="match status" value="1"/>
</dbReference>
<sequence length="335" mass="37829">MDDGQIDLSVVQLFDKECVKILDKSPGVHLYVFSKLKLEWEKTDIGGVLFVCERSSDPRYVFHIINRNDSTKNSTQSITSTLEILLKPPHMFYRTSLTIFSMWFCVGNDCKRIYELLKRVISDISLKEKAVKDIFFLPPAKHSLDETVKMTSSGPSIPTGCSSIRQLLSSASEEFERSVNEDGRSTLSFRHLLESSKAVAPALDPSNSLKFHLSYIAMDAPPISDSSDCQFASDLERTLKEETTPKLEEAVTSIPVFSKKETEDKVNGELLRRLRNDANMIRQDSKTNFTNSVEGLTRSQLKVALLHLIENDDEFLTSIHLAYAECLNKRLHQAG</sequence>
<dbReference type="SUPFAM" id="SSF50729">
    <property type="entry name" value="PH domain-like"/>
    <property type="match status" value="1"/>
</dbReference>
<dbReference type="InterPro" id="IPR010334">
    <property type="entry name" value="Dcp1"/>
</dbReference>
<dbReference type="PANTHER" id="PTHR16290">
    <property type="entry name" value="TRANSCRIPTION FACTOR SMIF DECAPPING ENZYME DCP1"/>
    <property type="match status" value="1"/>
</dbReference>